<dbReference type="Gene3D" id="1.10.10.60">
    <property type="entry name" value="Homeodomain-like"/>
    <property type="match status" value="2"/>
</dbReference>
<evidence type="ECO:0000259" key="4">
    <source>
        <dbReference type="PROSITE" id="PS01124"/>
    </source>
</evidence>
<dbReference type="SMART" id="SM00342">
    <property type="entry name" value="HTH_ARAC"/>
    <property type="match status" value="1"/>
</dbReference>
<sequence length="287" mass="33800">MEYKYELVKTDDHLPIKVILHTSDKQLFIPRHWHENVEISYVLAGKIDQIYIDGREYKSRQEDIVLINSNSIHSFSVSMGKDRKAATIFISYEFMKSIDTNYDQIVFDCVSIDEKDPMRLAKFAELRLLLDSIVTSYLTKDNDSLAHINLTGLSYQLAYLLLKNFKVTKKHSTSIQTNKYLDRLTAITNYIKENYNQDLSIDFLSSRFNLSAEYFSRFFIKHLGMTVLNYIHTIRLEKSFPVLMNTDYPIIQIALKHGFPSEKSYTRVFKTVYQMTPHQYRKQHTNK</sequence>
<proteinExistence type="predicted"/>
<name>A0ABS3N738_9BACI</name>
<evidence type="ECO:0000256" key="2">
    <source>
        <dbReference type="ARBA" id="ARBA00023125"/>
    </source>
</evidence>
<keyword evidence="2" id="KW-0238">DNA-binding</keyword>
<keyword evidence="3" id="KW-0804">Transcription</keyword>
<evidence type="ECO:0000313" key="6">
    <source>
        <dbReference type="Proteomes" id="UP000663981"/>
    </source>
</evidence>
<reference evidence="5 6" key="1">
    <citation type="submission" date="2021-03" db="EMBL/GenBank/DDBJ databases">
        <title>Whole genome sequence of Metabacillus bambusae BG109.</title>
        <authorList>
            <person name="Jeong J.W."/>
        </authorList>
    </citation>
    <scope>NUCLEOTIDE SEQUENCE [LARGE SCALE GENOMIC DNA]</scope>
    <source>
        <strain evidence="5 6">BG109</strain>
    </source>
</reference>
<dbReference type="InterPro" id="IPR003313">
    <property type="entry name" value="AraC-bd"/>
</dbReference>
<protein>
    <submittedName>
        <fullName evidence="5">Helix-turn-helix transcriptional regulator</fullName>
    </submittedName>
</protein>
<keyword evidence="6" id="KW-1185">Reference proteome</keyword>
<dbReference type="SUPFAM" id="SSF51182">
    <property type="entry name" value="RmlC-like cupins"/>
    <property type="match status" value="1"/>
</dbReference>
<dbReference type="PANTHER" id="PTHR43280:SF34">
    <property type="entry name" value="ARAC-FAMILY TRANSCRIPTIONAL REGULATOR"/>
    <property type="match status" value="1"/>
</dbReference>
<dbReference type="SUPFAM" id="SSF46689">
    <property type="entry name" value="Homeodomain-like"/>
    <property type="match status" value="2"/>
</dbReference>
<evidence type="ECO:0000313" key="5">
    <source>
        <dbReference type="EMBL" id="MBO1514062.1"/>
    </source>
</evidence>
<dbReference type="InterPro" id="IPR011051">
    <property type="entry name" value="RmlC_Cupin_sf"/>
</dbReference>
<dbReference type="InterPro" id="IPR009057">
    <property type="entry name" value="Homeodomain-like_sf"/>
</dbReference>
<accession>A0ABS3N738</accession>
<keyword evidence="1" id="KW-0805">Transcription regulation</keyword>
<evidence type="ECO:0000256" key="1">
    <source>
        <dbReference type="ARBA" id="ARBA00023015"/>
    </source>
</evidence>
<gene>
    <name evidence="5" type="ORF">I7822_20785</name>
</gene>
<dbReference type="InterPro" id="IPR018060">
    <property type="entry name" value="HTH_AraC"/>
</dbReference>
<comment type="caution">
    <text evidence="5">The sequence shown here is derived from an EMBL/GenBank/DDBJ whole genome shotgun (WGS) entry which is preliminary data.</text>
</comment>
<organism evidence="5 6">
    <name type="scientific">Metabacillus bambusae</name>
    <dbReference type="NCBI Taxonomy" id="2795218"/>
    <lineage>
        <taxon>Bacteria</taxon>
        <taxon>Bacillati</taxon>
        <taxon>Bacillota</taxon>
        <taxon>Bacilli</taxon>
        <taxon>Bacillales</taxon>
        <taxon>Bacillaceae</taxon>
        <taxon>Metabacillus</taxon>
    </lineage>
</organism>
<dbReference type="Proteomes" id="UP000663981">
    <property type="component" value="Unassembled WGS sequence"/>
</dbReference>
<dbReference type="CDD" id="cd02208">
    <property type="entry name" value="cupin_RmlC-like"/>
    <property type="match status" value="1"/>
</dbReference>
<dbReference type="Gene3D" id="2.60.120.10">
    <property type="entry name" value="Jelly Rolls"/>
    <property type="match status" value="1"/>
</dbReference>
<feature type="domain" description="HTH araC/xylS-type" evidence="4">
    <location>
        <begin position="185"/>
        <end position="283"/>
    </location>
</feature>
<dbReference type="PANTHER" id="PTHR43280">
    <property type="entry name" value="ARAC-FAMILY TRANSCRIPTIONAL REGULATOR"/>
    <property type="match status" value="1"/>
</dbReference>
<dbReference type="InterPro" id="IPR014710">
    <property type="entry name" value="RmlC-like_jellyroll"/>
</dbReference>
<evidence type="ECO:0000256" key="3">
    <source>
        <dbReference type="ARBA" id="ARBA00023163"/>
    </source>
</evidence>
<dbReference type="PROSITE" id="PS01124">
    <property type="entry name" value="HTH_ARAC_FAMILY_2"/>
    <property type="match status" value="1"/>
</dbReference>
<dbReference type="RefSeq" id="WP_207980988.1">
    <property type="nucleotide sequence ID" value="NZ_JAGDEL010000019.1"/>
</dbReference>
<dbReference type="Pfam" id="PF12833">
    <property type="entry name" value="HTH_18"/>
    <property type="match status" value="1"/>
</dbReference>
<dbReference type="Pfam" id="PF02311">
    <property type="entry name" value="AraC_binding"/>
    <property type="match status" value="1"/>
</dbReference>
<dbReference type="EMBL" id="JAGDEL010000019">
    <property type="protein sequence ID" value="MBO1514062.1"/>
    <property type="molecule type" value="Genomic_DNA"/>
</dbReference>